<feature type="transmembrane region" description="Helical" evidence="2">
    <location>
        <begin position="99"/>
        <end position="120"/>
    </location>
</feature>
<feature type="region of interest" description="Disordered" evidence="1">
    <location>
        <begin position="572"/>
        <end position="594"/>
    </location>
</feature>
<sequence length="594" mass="61421">MTTATEIIAALLQRRPAPILEKRTGLPHGWGIWLRNRPAQAGQLSRAPVEALVAVAAARPRMAPGVRPMNRWQAAWSLHWQHGEAPPREERWIRWVGRLGSLLLHLAFLALLIFVSLMALPPTPTEEDGSRVQLTFIGRGTPGEGGGSGPQPPTPGAQQTAAAAPRGASRPARAAAAPEAAAPAPAQPAPAQAAPSPPTPTPPQVAEQPATPPQPETPAPPTPPVEQPLQVTETAQPTQTFVLPPPTPPQVQLLAPQVQWQPPAARVREVETVQTQQPVAVQHVAPRAVDLPAPAAPPSQVRQREIPNPEPVPQVQAPALQALRSPEAAPVQLPASAPAQARVREIPMPAAPAPAAPAQSVAEAASSAANAGSPQAQQGQAERASQAAAETGQQASTTAANSGAPPSPVQGGQTAGSQASSPGAGARAADEWGTPGPKRADDWGASRSAQAGNQGSAGQGLQGLFNADGSVKVPESSGSGRSDRPGAPGSRQQAKIDANNAGTWLDRPAFGYEPTMFDKYWMPGGTLLQDWVRAGIQDLEIPIPGTSKRIKCVVSILQAGGACGVYDPNLNDHPATARPPPDIPVKRNPIPVGS</sequence>
<name>A0A4Q8L5U4_9GAMM</name>
<keyword evidence="2 3" id="KW-0812">Transmembrane</keyword>
<evidence type="ECO:0000256" key="1">
    <source>
        <dbReference type="SAM" id="MobiDB-lite"/>
    </source>
</evidence>
<organism evidence="3 4">
    <name type="scientific">Pseudoxanthomonas winnipegensis</name>
    <dbReference type="NCBI Taxonomy" id="2480810"/>
    <lineage>
        <taxon>Bacteria</taxon>
        <taxon>Pseudomonadati</taxon>
        <taxon>Pseudomonadota</taxon>
        <taxon>Gammaproteobacteria</taxon>
        <taxon>Lysobacterales</taxon>
        <taxon>Lysobacteraceae</taxon>
        <taxon>Pseudoxanthomonas</taxon>
    </lineage>
</organism>
<dbReference type="EMBL" id="SHMC01000007">
    <property type="protein sequence ID" value="TAA21872.1"/>
    <property type="molecule type" value="Genomic_DNA"/>
</dbReference>
<evidence type="ECO:0000256" key="2">
    <source>
        <dbReference type="SAM" id="Phobius"/>
    </source>
</evidence>
<dbReference type="AlphaFoldDB" id="A0A4Q8L5U4"/>
<gene>
    <name evidence="3" type="ORF">EA660_16080</name>
</gene>
<reference evidence="3 4" key="1">
    <citation type="submission" date="2019-02" db="EMBL/GenBank/DDBJ databases">
        <title>WGS of Pseudoxanthomonas species novum from clinical isolates.</title>
        <authorList>
            <person name="Bernier A.-M."/>
            <person name="Bernard K."/>
            <person name="Vachon A."/>
        </authorList>
    </citation>
    <scope>NUCLEOTIDE SEQUENCE [LARGE SCALE GENOMIC DNA]</scope>
    <source>
        <strain evidence="3 4">NML171200</strain>
    </source>
</reference>
<feature type="compositionally biased region" description="Low complexity" evidence="1">
    <location>
        <begin position="356"/>
        <end position="381"/>
    </location>
</feature>
<dbReference type="OrthoDB" id="6008404at2"/>
<evidence type="ECO:0000313" key="3">
    <source>
        <dbReference type="EMBL" id="TAA21872.1"/>
    </source>
</evidence>
<protein>
    <submittedName>
        <fullName evidence="3">Transmembrane repetitive protein</fullName>
    </submittedName>
</protein>
<dbReference type="RefSeq" id="WP_130552477.1">
    <property type="nucleotide sequence ID" value="NZ_SHMC01000007.1"/>
</dbReference>
<evidence type="ECO:0000313" key="4">
    <source>
        <dbReference type="Proteomes" id="UP000292627"/>
    </source>
</evidence>
<feature type="compositionally biased region" description="Low complexity" evidence="1">
    <location>
        <begin position="156"/>
        <end position="194"/>
    </location>
</feature>
<feature type="compositionally biased region" description="Gly residues" evidence="1">
    <location>
        <begin position="140"/>
        <end position="149"/>
    </location>
</feature>
<feature type="compositionally biased region" description="Pro residues" evidence="1">
    <location>
        <begin position="210"/>
        <end position="226"/>
    </location>
</feature>
<feature type="compositionally biased region" description="Polar residues" evidence="1">
    <location>
        <begin position="391"/>
        <end position="401"/>
    </location>
</feature>
<comment type="caution">
    <text evidence="3">The sequence shown here is derived from an EMBL/GenBank/DDBJ whole genome shotgun (WGS) entry which is preliminary data.</text>
</comment>
<feature type="compositionally biased region" description="Low complexity" evidence="1">
    <location>
        <begin position="445"/>
        <end position="454"/>
    </location>
</feature>
<proteinExistence type="predicted"/>
<keyword evidence="2" id="KW-1133">Transmembrane helix</keyword>
<feature type="region of interest" description="Disordered" evidence="1">
    <location>
        <begin position="136"/>
        <end position="250"/>
    </location>
</feature>
<feature type="region of interest" description="Disordered" evidence="1">
    <location>
        <begin position="286"/>
        <end position="499"/>
    </location>
</feature>
<feature type="compositionally biased region" description="Low complexity" evidence="1">
    <location>
        <begin position="410"/>
        <end position="427"/>
    </location>
</feature>
<accession>A0A4Q8L5U4</accession>
<keyword evidence="2" id="KW-0472">Membrane</keyword>
<dbReference type="Proteomes" id="UP000292627">
    <property type="component" value="Unassembled WGS sequence"/>
</dbReference>